<dbReference type="EnsemblMetazoa" id="AAEL017323-RB">
    <property type="protein sequence ID" value="AAEL017323-PB"/>
    <property type="gene ID" value="AAEL017323"/>
</dbReference>
<dbReference type="PANTHER" id="PTHR21143">
    <property type="entry name" value="INVERTEBRATE GUSTATORY RECEPTOR"/>
    <property type="match status" value="1"/>
</dbReference>
<dbReference type="InterPro" id="IPR013604">
    <property type="entry name" value="7TM_chemorcpt"/>
</dbReference>
<dbReference type="InParanoid" id="A0A6I8TQY7"/>
<proteinExistence type="predicted"/>
<keyword evidence="4" id="KW-1133">Transmembrane helix</keyword>
<dbReference type="Pfam" id="PF08395">
    <property type="entry name" value="7tm_7"/>
    <property type="match status" value="1"/>
</dbReference>
<dbReference type="AlphaFoldDB" id="A0A6I8TQY7"/>
<gene>
    <name evidence="8" type="primary">23687743</name>
</gene>
<dbReference type="OrthoDB" id="6695098at2759"/>
<dbReference type="GO" id="GO:0030424">
    <property type="term" value="C:axon"/>
    <property type="evidence" value="ECO:0007669"/>
    <property type="project" value="TreeGrafter"/>
</dbReference>
<reference evidence="8" key="2">
    <citation type="submission" date="2020-05" db="UniProtKB">
        <authorList>
            <consortium name="EnsemblMetazoa"/>
        </authorList>
    </citation>
    <scope>IDENTIFICATION</scope>
    <source>
        <strain evidence="8">LVP_AGWG</strain>
    </source>
</reference>
<comment type="subcellular location">
    <subcellularLocation>
        <location evidence="1">Cell membrane</location>
        <topology evidence="1">Multi-pass membrane protein</topology>
    </subcellularLocation>
</comment>
<keyword evidence="9" id="KW-1185">Reference proteome</keyword>
<keyword evidence="5" id="KW-0472">Membrane</keyword>
<evidence type="ECO:0000256" key="5">
    <source>
        <dbReference type="ARBA" id="ARBA00023136"/>
    </source>
</evidence>
<keyword evidence="3" id="KW-0812">Transmembrane</keyword>
<evidence type="ECO:0000313" key="9">
    <source>
        <dbReference type="Proteomes" id="UP000008820"/>
    </source>
</evidence>
<dbReference type="PANTHER" id="PTHR21143:SF134">
    <property type="entry name" value="GUSTATORY RECEPTOR"/>
    <property type="match status" value="1"/>
</dbReference>
<evidence type="ECO:0000256" key="4">
    <source>
        <dbReference type="ARBA" id="ARBA00022989"/>
    </source>
</evidence>
<keyword evidence="6" id="KW-0675">Receptor</keyword>
<dbReference type="GO" id="GO:0007165">
    <property type="term" value="P:signal transduction"/>
    <property type="evidence" value="ECO:0007669"/>
    <property type="project" value="UniProtKB-KW"/>
</dbReference>
<evidence type="ECO:0000256" key="7">
    <source>
        <dbReference type="ARBA" id="ARBA00023224"/>
    </source>
</evidence>
<protein>
    <submittedName>
        <fullName evidence="8">Uncharacterized protein</fullName>
    </submittedName>
</protein>
<organism evidence="8 9">
    <name type="scientific">Aedes aegypti</name>
    <name type="common">Yellowfever mosquito</name>
    <name type="synonym">Culex aegypti</name>
    <dbReference type="NCBI Taxonomy" id="7159"/>
    <lineage>
        <taxon>Eukaryota</taxon>
        <taxon>Metazoa</taxon>
        <taxon>Ecdysozoa</taxon>
        <taxon>Arthropoda</taxon>
        <taxon>Hexapoda</taxon>
        <taxon>Insecta</taxon>
        <taxon>Pterygota</taxon>
        <taxon>Neoptera</taxon>
        <taxon>Endopterygota</taxon>
        <taxon>Diptera</taxon>
        <taxon>Nematocera</taxon>
        <taxon>Culicoidea</taxon>
        <taxon>Culicidae</taxon>
        <taxon>Culicinae</taxon>
        <taxon>Aedini</taxon>
        <taxon>Aedes</taxon>
        <taxon>Stegomyia</taxon>
    </lineage>
</organism>
<reference evidence="8 9" key="1">
    <citation type="submission" date="2017-06" db="EMBL/GenBank/DDBJ databases">
        <title>Aedes aegypti genome working group (AGWG) sequencing and assembly.</title>
        <authorList>
            <consortium name="Aedes aegypti Genome Working Group (AGWG)"/>
            <person name="Matthews B.J."/>
        </authorList>
    </citation>
    <scope>NUCLEOTIDE SEQUENCE [LARGE SCALE GENOMIC DNA]</scope>
    <source>
        <strain evidence="8 9">LVP_AGWG</strain>
    </source>
</reference>
<evidence type="ECO:0000256" key="1">
    <source>
        <dbReference type="ARBA" id="ARBA00004651"/>
    </source>
</evidence>
<sequence length="99" mass="11414">MVTAVENLKKQANETALCTRHFDDYSMKNTKITKQINKFLLKNLHQKKKFSAYGFFDIDNSVIYTVFSSIITYLVILIQFKQLENDLTQDAKNGNVTDG</sequence>
<evidence type="ECO:0000313" key="8">
    <source>
        <dbReference type="EnsemblMetazoa" id="AAEL017323-PB"/>
    </source>
</evidence>
<dbReference type="GO" id="GO:0043025">
    <property type="term" value="C:neuronal cell body"/>
    <property type="evidence" value="ECO:0007669"/>
    <property type="project" value="TreeGrafter"/>
</dbReference>
<dbReference type="GO" id="GO:0005886">
    <property type="term" value="C:plasma membrane"/>
    <property type="evidence" value="ECO:0007669"/>
    <property type="project" value="UniProtKB-SubCell"/>
</dbReference>
<dbReference type="GO" id="GO:0008049">
    <property type="term" value="P:male courtship behavior"/>
    <property type="evidence" value="ECO:0007669"/>
    <property type="project" value="TreeGrafter"/>
</dbReference>
<keyword evidence="2" id="KW-1003">Cell membrane</keyword>
<name>A0A6I8TQY7_AEDAE</name>
<dbReference type="Proteomes" id="UP000008820">
    <property type="component" value="Chromosome 2"/>
</dbReference>
<dbReference type="GO" id="GO:0030425">
    <property type="term" value="C:dendrite"/>
    <property type="evidence" value="ECO:0007669"/>
    <property type="project" value="TreeGrafter"/>
</dbReference>
<evidence type="ECO:0000256" key="3">
    <source>
        <dbReference type="ARBA" id="ARBA00022692"/>
    </source>
</evidence>
<evidence type="ECO:0000256" key="6">
    <source>
        <dbReference type="ARBA" id="ARBA00023170"/>
    </source>
</evidence>
<dbReference type="GO" id="GO:0007635">
    <property type="term" value="P:chemosensory behavior"/>
    <property type="evidence" value="ECO:0007669"/>
    <property type="project" value="TreeGrafter"/>
</dbReference>
<accession>A0A6I8TQY7</accession>
<dbReference type="GO" id="GO:0050909">
    <property type="term" value="P:sensory perception of taste"/>
    <property type="evidence" value="ECO:0007669"/>
    <property type="project" value="InterPro"/>
</dbReference>
<evidence type="ECO:0000256" key="2">
    <source>
        <dbReference type="ARBA" id="ARBA00022475"/>
    </source>
</evidence>
<keyword evidence="7" id="KW-0807">Transducer</keyword>